<evidence type="ECO:0000313" key="2">
    <source>
        <dbReference type="EMBL" id="GLF92932.1"/>
    </source>
</evidence>
<dbReference type="Proteomes" id="UP001291653">
    <property type="component" value="Unassembled WGS sequence"/>
</dbReference>
<protein>
    <recommendedName>
        <fullName evidence="4">PE-PGRS family protein</fullName>
    </recommendedName>
</protein>
<name>A0ABQ5NRN6_9ACTN</name>
<keyword evidence="3" id="KW-1185">Reference proteome</keyword>
<reference evidence="2 3" key="1">
    <citation type="submission" date="2022-10" db="EMBL/GenBank/DDBJ databases">
        <title>Draft genome sequence of Streptomyces sp. YSPA8.</title>
        <authorList>
            <person name="Moriuchi R."/>
            <person name="Dohra H."/>
            <person name="Yamamura H."/>
            <person name="Kodani S."/>
        </authorList>
    </citation>
    <scope>NUCLEOTIDE SEQUENCE [LARGE SCALE GENOMIC DNA]</scope>
    <source>
        <strain evidence="2 3">YSPA8</strain>
    </source>
</reference>
<evidence type="ECO:0008006" key="4">
    <source>
        <dbReference type="Google" id="ProtNLM"/>
    </source>
</evidence>
<sequence length="325" mass="35196">MTLADTEALPLCATAPRAPWWEIIKQRWSGRADRALVLRDRSGALHLHGADRAAAQVPYAPAPQPAGHHASVATSTAGGYDSAFHVRLGEHFGTRTVALPTAYATEPVDLRVLWWVHDPVQVVRTWTAQGWDEVRKNLDQRVRGMEADRAGQGQGLGADDLARDLAAPLPLADVGLTYRVTGAHGQDAGELRLGHAEGGTPQYWNASHREEYQFCLDAVRNGPASLAALWLLRHPEQVSQVLDWSVGHRDLLRAESTWQDEMAALLGSLTEQERQELSGLVRDRLQALGRRVPQQGNGTPGPAPAHAPAPAPHAYPYGTGDGGTP</sequence>
<evidence type="ECO:0000256" key="1">
    <source>
        <dbReference type="SAM" id="MobiDB-lite"/>
    </source>
</evidence>
<evidence type="ECO:0000313" key="3">
    <source>
        <dbReference type="Proteomes" id="UP001291653"/>
    </source>
</evidence>
<feature type="compositionally biased region" description="Pro residues" evidence="1">
    <location>
        <begin position="301"/>
        <end position="313"/>
    </location>
</feature>
<gene>
    <name evidence="2" type="ORF">SYYSPA8_01565</name>
</gene>
<dbReference type="RefSeq" id="WP_323445050.1">
    <property type="nucleotide sequence ID" value="NZ_BSBI01000001.1"/>
</dbReference>
<dbReference type="EMBL" id="BSBI01000001">
    <property type="protein sequence ID" value="GLF92932.1"/>
    <property type="molecule type" value="Genomic_DNA"/>
</dbReference>
<feature type="region of interest" description="Disordered" evidence="1">
    <location>
        <begin position="291"/>
        <end position="325"/>
    </location>
</feature>
<accession>A0ABQ5NRN6</accession>
<organism evidence="2 3">
    <name type="scientific">Streptomyces yaizuensis</name>
    <dbReference type="NCBI Taxonomy" id="2989713"/>
    <lineage>
        <taxon>Bacteria</taxon>
        <taxon>Bacillati</taxon>
        <taxon>Actinomycetota</taxon>
        <taxon>Actinomycetes</taxon>
        <taxon>Kitasatosporales</taxon>
        <taxon>Streptomycetaceae</taxon>
        <taxon>Streptomyces</taxon>
    </lineage>
</organism>
<proteinExistence type="predicted"/>
<comment type="caution">
    <text evidence="2">The sequence shown here is derived from an EMBL/GenBank/DDBJ whole genome shotgun (WGS) entry which is preliminary data.</text>
</comment>